<evidence type="ECO:0000256" key="2">
    <source>
        <dbReference type="SAM" id="Phobius"/>
    </source>
</evidence>
<feature type="transmembrane region" description="Helical" evidence="2">
    <location>
        <begin position="132"/>
        <end position="155"/>
    </location>
</feature>
<name>A0A510WEV9_ENTTH</name>
<feature type="domain" description="HTH cro/C1-type" evidence="3">
    <location>
        <begin position="8"/>
        <end position="62"/>
    </location>
</feature>
<dbReference type="SMART" id="SM00530">
    <property type="entry name" value="HTH_XRE"/>
    <property type="match status" value="1"/>
</dbReference>
<dbReference type="EMBL" id="BJUG01000011">
    <property type="protein sequence ID" value="GEK37704.1"/>
    <property type="molecule type" value="Genomic_DNA"/>
</dbReference>
<dbReference type="InterPro" id="IPR010982">
    <property type="entry name" value="Lambda_DNA-bd_dom_sf"/>
</dbReference>
<dbReference type="Proteomes" id="UP000321361">
    <property type="component" value="Unassembled WGS sequence"/>
</dbReference>
<dbReference type="PANTHER" id="PTHR46558">
    <property type="entry name" value="TRACRIPTIONAL REGULATORY PROTEIN-RELATED-RELATED"/>
    <property type="match status" value="1"/>
</dbReference>
<keyword evidence="2" id="KW-1133">Transmembrane helix</keyword>
<protein>
    <recommendedName>
        <fullName evidence="3">HTH cro/C1-type domain-containing protein</fullName>
    </recommendedName>
</protein>
<dbReference type="PROSITE" id="PS50943">
    <property type="entry name" value="HTH_CROC1"/>
    <property type="match status" value="1"/>
</dbReference>
<reference evidence="4 5" key="1">
    <citation type="submission" date="2019-07" db="EMBL/GenBank/DDBJ databases">
        <title>Whole genome shotgun sequence of Enterococcus thailandicus NBRC 101867.</title>
        <authorList>
            <person name="Hosoyama A."/>
            <person name="Uohara A."/>
            <person name="Ohji S."/>
            <person name="Ichikawa N."/>
        </authorList>
    </citation>
    <scope>NUCLEOTIDE SEQUENCE [LARGE SCALE GENOMIC DNA]</scope>
    <source>
        <strain evidence="4 5">NBRC 101867</strain>
    </source>
</reference>
<dbReference type="AlphaFoldDB" id="A0A510WEV9"/>
<organism evidence="4 5">
    <name type="scientific">Enterococcus thailandicus</name>
    <dbReference type="NCBI Taxonomy" id="417368"/>
    <lineage>
        <taxon>Bacteria</taxon>
        <taxon>Bacillati</taxon>
        <taxon>Bacillota</taxon>
        <taxon>Bacilli</taxon>
        <taxon>Lactobacillales</taxon>
        <taxon>Enterococcaceae</taxon>
        <taxon>Enterococcus</taxon>
    </lineage>
</organism>
<feature type="transmembrane region" description="Helical" evidence="2">
    <location>
        <begin position="91"/>
        <end position="120"/>
    </location>
</feature>
<dbReference type="Gene3D" id="1.10.260.40">
    <property type="entry name" value="lambda repressor-like DNA-binding domains"/>
    <property type="match status" value="1"/>
</dbReference>
<dbReference type="SUPFAM" id="SSF47413">
    <property type="entry name" value="lambda repressor-like DNA-binding domains"/>
    <property type="match status" value="1"/>
</dbReference>
<evidence type="ECO:0000256" key="1">
    <source>
        <dbReference type="ARBA" id="ARBA00023125"/>
    </source>
</evidence>
<dbReference type="GO" id="GO:0003677">
    <property type="term" value="F:DNA binding"/>
    <property type="evidence" value="ECO:0007669"/>
    <property type="project" value="UniProtKB-KW"/>
</dbReference>
<accession>A0A510WEV9</accession>
<evidence type="ECO:0000259" key="3">
    <source>
        <dbReference type="PROSITE" id="PS50943"/>
    </source>
</evidence>
<dbReference type="CDD" id="cd00093">
    <property type="entry name" value="HTH_XRE"/>
    <property type="match status" value="1"/>
</dbReference>
<comment type="caution">
    <text evidence="4">The sequence shown here is derived from an EMBL/GenBank/DDBJ whole genome shotgun (WGS) entry which is preliminary data.</text>
</comment>
<evidence type="ECO:0000313" key="5">
    <source>
        <dbReference type="Proteomes" id="UP000321361"/>
    </source>
</evidence>
<evidence type="ECO:0000313" key="4">
    <source>
        <dbReference type="EMBL" id="GEK37704.1"/>
    </source>
</evidence>
<keyword evidence="1" id="KW-0238">DNA-binding</keyword>
<dbReference type="PANTHER" id="PTHR46558:SF4">
    <property type="entry name" value="DNA-BIDING PHAGE PROTEIN"/>
    <property type="match status" value="1"/>
</dbReference>
<gene>
    <name evidence="4" type="ORF">ETH01_19910</name>
</gene>
<dbReference type="Pfam" id="PF01381">
    <property type="entry name" value="HTH_3"/>
    <property type="match status" value="1"/>
</dbReference>
<keyword evidence="2" id="KW-0472">Membrane</keyword>
<sequence>MIAMYQKIKAERLKKELTQEELAEKILVSRQTISNWENQRAIPTTDNIILLSQLFDLPVDYFYSENEVMDSEYLSKRVRKNRLFEMQDLKLWNLALIILLVIALLIPYSAPIALSMIFTWKNKITPKQFKRAAALIIVIVSFDISAMLIVFLYFVGYK</sequence>
<proteinExistence type="predicted"/>
<dbReference type="InterPro" id="IPR001387">
    <property type="entry name" value="Cro/C1-type_HTH"/>
</dbReference>
<keyword evidence="2" id="KW-0812">Transmembrane</keyword>